<keyword evidence="2 9" id="KW-0812">Transmembrane</keyword>
<evidence type="ECO:0000256" key="2">
    <source>
        <dbReference type="ARBA" id="ARBA00022692"/>
    </source>
</evidence>
<dbReference type="Proteomes" id="UP000240996">
    <property type="component" value="Unassembled WGS sequence"/>
</dbReference>
<evidence type="ECO:0000256" key="3">
    <source>
        <dbReference type="ARBA" id="ARBA00022741"/>
    </source>
</evidence>
<dbReference type="RefSeq" id="WP_107932911.1">
    <property type="nucleotide sequence ID" value="NZ_PZZN01000003.1"/>
</dbReference>
<keyword evidence="4 13" id="KW-0067">ATP-binding</keyword>
<keyword evidence="14" id="KW-1185">Reference proteome</keyword>
<dbReference type="GO" id="GO:0140359">
    <property type="term" value="F:ABC-type transporter activity"/>
    <property type="evidence" value="ECO:0007669"/>
    <property type="project" value="InterPro"/>
</dbReference>
<protein>
    <submittedName>
        <fullName evidence="13">ATP-binding cassette subfamily B protein</fullName>
    </submittedName>
</protein>
<dbReference type="SUPFAM" id="SSF52540">
    <property type="entry name" value="P-loop containing nucleoside triphosphate hydrolases"/>
    <property type="match status" value="1"/>
</dbReference>
<keyword evidence="8" id="KW-0080">Bacteriocin transport</keyword>
<sequence>MSGPRRWLAPEVVQTSSMDCGPAALKCLLEGHGIPVSYGRLREACQTSVDGTSIDAIEAVANHLGLAAEQVLVPADHVMLPSTTLPAIVVVRHADEATHFVVLWRRVRGWVQVMDPAIGRRWLREATFRAAIYRHGTRVPAAAWHGWARSAEAATAWRERLAAIGVAGGTADRLLATVTAADWQHAAAIDAAIRLVTALVDARALPPGSDAARLIAALADRAAADPFTAIPETYWSAVPAGDDAVVRGAVLVTIAGRHTAAAPAADLPPELAAALAEPPATPLRTLVAMLRADGLVAPVALMFATALAAGALMLEALLFRGLIDVAQRLPMGLDRLTAGVALLVFIAVLLTIELATGSAALRMGRALEVRLRIALLAKLPRLADRYFQSRPISDMADRSHNIHGIRSVPGIGLRFVETVFELALTALAIALIAPDSGLAAAGVALLTIAMPLVIQPVLNERDLRVRNHAGALHGFYLDAILGLAPIRAHGAQRAVARQHEGLLVEWAHAMRRLARTAVTADGAQALIGTMAAAALVASHLSRGRGVGGADLLLVFWALKLPGLGSRLAGLAQSYPGQRNVLLRLVEPLDAREERIAGPAPTAEGPAAIAFDAVDIVAGGHPILTKLSVRIAPGEHVAIVGTSGAGKSTLLGVLLGWHLPAAGTVTVDGAPLCAVALRATTAWVDPAIQLWNRSLLDNLLYAATDDAIGQVGPVMAAARLRGIARALPEGLQTMLGEGGGLLSGGEGQRVRFGRALMVADPRLVLLDEPFRGLDRGQRETLLAEARVWWAETTLLCVTHDLAETQAFDRVLVIEDGRLIEDGAPAVLAAAPSRYRDLLDAETAVQDALRKGTALRQLTMVDGLVVERAR</sequence>
<dbReference type="Pfam" id="PF00005">
    <property type="entry name" value="ABC_tran"/>
    <property type="match status" value="1"/>
</dbReference>
<dbReference type="EMBL" id="PZZN01000003">
    <property type="protein sequence ID" value="PTM44356.1"/>
    <property type="molecule type" value="Genomic_DNA"/>
</dbReference>
<dbReference type="InterPro" id="IPR011527">
    <property type="entry name" value="ABC1_TM_dom"/>
</dbReference>
<dbReference type="PROSITE" id="PS50893">
    <property type="entry name" value="ABC_TRANSPORTER_2"/>
    <property type="match status" value="1"/>
</dbReference>
<dbReference type="SMART" id="SM00382">
    <property type="entry name" value="AAA"/>
    <property type="match status" value="1"/>
</dbReference>
<dbReference type="GO" id="GO:0005886">
    <property type="term" value="C:plasma membrane"/>
    <property type="evidence" value="ECO:0007669"/>
    <property type="project" value="UniProtKB-SubCell"/>
</dbReference>
<dbReference type="InterPro" id="IPR003439">
    <property type="entry name" value="ABC_transporter-like_ATP-bd"/>
</dbReference>
<feature type="domain" description="ABC transmembrane type-1" evidence="11">
    <location>
        <begin position="299"/>
        <end position="537"/>
    </location>
</feature>
<evidence type="ECO:0000256" key="6">
    <source>
        <dbReference type="ARBA" id="ARBA00022989"/>
    </source>
</evidence>
<dbReference type="PANTHER" id="PTHR24221">
    <property type="entry name" value="ATP-BINDING CASSETTE SUB-FAMILY B"/>
    <property type="match status" value="1"/>
</dbReference>
<dbReference type="PROSITE" id="PS50929">
    <property type="entry name" value="ABC_TM1F"/>
    <property type="match status" value="1"/>
</dbReference>
<keyword evidence="5" id="KW-0813">Transport</keyword>
<evidence type="ECO:0000256" key="7">
    <source>
        <dbReference type="ARBA" id="ARBA00023136"/>
    </source>
</evidence>
<evidence type="ECO:0000259" key="10">
    <source>
        <dbReference type="PROSITE" id="PS50893"/>
    </source>
</evidence>
<keyword evidence="6 9" id="KW-1133">Transmembrane helix</keyword>
<organism evidence="13 14">
    <name type="scientific">Sphingomonas aerolata</name>
    <dbReference type="NCBI Taxonomy" id="185951"/>
    <lineage>
        <taxon>Bacteria</taxon>
        <taxon>Pseudomonadati</taxon>
        <taxon>Pseudomonadota</taxon>
        <taxon>Alphaproteobacteria</taxon>
        <taxon>Sphingomonadales</taxon>
        <taxon>Sphingomonadaceae</taxon>
        <taxon>Sphingomonas</taxon>
    </lineage>
</organism>
<keyword evidence="7 9" id="KW-0472">Membrane</keyword>
<dbReference type="InterPro" id="IPR005074">
    <property type="entry name" value="Peptidase_C39"/>
</dbReference>
<dbReference type="Gene3D" id="3.40.50.300">
    <property type="entry name" value="P-loop containing nucleotide triphosphate hydrolases"/>
    <property type="match status" value="1"/>
</dbReference>
<feature type="domain" description="Peptidase C39" evidence="12">
    <location>
        <begin position="14"/>
        <end position="139"/>
    </location>
</feature>
<dbReference type="InterPro" id="IPR027417">
    <property type="entry name" value="P-loop_NTPase"/>
</dbReference>
<keyword evidence="5" id="KW-0653">Protein transport</keyword>
<dbReference type="PANTHER" id="PTHR24221:SF654">
    <property type="entry name" value="ATP-BINDING CASSETTE SUB-FAMILY B MEMBER 6"/>
    <property type="match status" value="1"/>
</dbReference>
<dbReference type="Gene3D" id="3.90.70.10">
    <property type="entry name" value="Cysteine proteinases"/>
    <property type="match status" value="1"/>
</dbReference>
<dbReference type="InterPro" id="IPR036640">
    <property type="entry name" value="ABC1_TM_sf"/>
</dbReference>
<dbReference type="GO" id="GO:0015031">
    <property type="term" value="P:protein transport"/>
    <property type="evidence" value="ECO:0007669"/>
    <property type="project" value="UniProtKB-KW"/>
</dbReference>
<dbReference type="GO" id="GO:0016887">
    <property type="term" value="F:ATP hydrolysis activity"/>
    <property type="evidence" value="ECO:0007669"/>
    <property type="project" value="InterPro"/>
</dbReference>
<evidence type="ECO:0000256" key="5">
    <source>
        <dbReference type="ARBA" id="ARBA00022927"/>
    </source>
</evidence>
<dbReference type="GO" id="GO:0008233">
    <property type="term" value="F:peptidase activity"/>
    <property type="evidence" value="ECO:0007669"/>
    <property type="project" value="InterPro"/>
</dbReference>
<dbReference type="Pfam" id="PF03412">
    <property type="entry name" value="Peptidase_C39"/>
    <property type="match status" value="1"/>
</dbReference>
<proteinExistence type="predicted"/>
<dbReference type="GO" id="GO:0005524">
    <property type="term" value="F:ATP binding"/>
    <property type="evidence" value="ECO:0007669"/>
    <property type="project" value="UniProtKB-KW"/>
</dbReference>
<comment type="subcellular location">
    <subcellularLocation>
        <location evidence="1">Cell membrane</location>
        <topology evidence="1">Multi-pass membrane protein</topology>
    </subcellularLocation>
</comment>
<dbReference type="InterPro" id="IPR003593">
    <property type="entry name" value="AAA+_ATPase"/>
</dbReference>
<dbReference type="SUPFAM" id="SSF90123">
    <property type="entry name" value="ABC transporter transmembrane region"/>
    <property type="match status" value="1"/>
</dbReference>
<dbReference type="AlphaFoldDB" id="A0A2T4YLS6"/>
<dbReference type="Gene3D" id="1.20.1560.10">
    <property type="entry name" value="ABC transporter type 1, transmembrane domain"/>
    <property type="match status" value="1"/>
</dbReference>
<feature type="domain" description="ABC transporter" evidence="10">
    <location>
        <begin position="608"/>
        <end position="839"/>
    </location>
</feature>
<dbReference type="GO" id="GO:0006508">
    <property type="term" value="P:proteolysis"/>
    <property type="evidence" value="ECO:0007669"/>
    <property type="project" value="InterPro"/>
</dbReference>
<gene>
    <name evidence="13" type="ORF">C8J24_2558</name>
</gene>
<keyword evidence="3" id="KW-0547">Nucleotide-binding</keyword>
<evidence type="ECO:0000256" key="8">
    <source>
        <dbReference type="ARBA" id="ARBA00043264"/>
    </source>
</evidence>
<evidence type="ECO:0000313" key="14">
    <source>
        <dbReference type="Proteomes" id="UP000240996"/>
    </source>
</evidence>
<comment type="caution">
    <text evidence="13">The sequence shown here is derived from an EMBL/GenBank/DDBJ whole genome shotgun (WGS) entry which is preliminary data.</text>
</comment>
<accession>A0A2T4YLS6</accession>
<reference evidence="13 14" key="1">
    <citation type="submission" date="2018-04" db="EMBL/GenBank/DDBJ databases">
        <title>Genomic Encyclopedia of Type Strains, Phase III (KMG-III): the genomes of soil and plant-associated and newly described type strains.</title>
        <authorList>
            <person name="Whitman W."/>
        </authorList>
    </citation>
    <scope>NUCLEOTIDE SEQUENCE [LARGE SCALE GENOMIC DNA]</scope>
    <source>
        <strain evidence="13 14">NW12</strain>
    </source>
</reference>
<dbReference type="PROSITE" id="PS50990">
    <property type="entry name" value="PEPTIDASE_C39"/>
    <property type="match status" value="1"/>
</dbReference>
<evidence type="ECO:0000259" key="11">
    <source>
        <dbReference type="PROSITE" id="PS50929"/>
    </source>
</evidence>
<evidence type="ECO:0000313" key="13">
    <source>
        <dbReference type="EMBL" id="PTM44356.1"/>
    </source>
</evidence>
<dbReference type="InterPro" id="IPR039421">
    <property type="entry name" value="Type_1_exporter"/>
</dbReference>
<dbReference type="GO" id="GO:0043213">
    <property type="term" value="P:bacteriocin transport"/>
    <property type="evidence" value="ECO:0007669"/>
    <property type="project" value="UniProtKB-KW"/>
</dbReference>
<feature type="transmembrane region" description="Helical" evidence="9">
    <location>
        <begin position="294"/>
        <end position="319"/>
    </location>
</feature>
<dbReference type="GO" id="GO:0034040">
    <property type="term" value="F:ATPase-coupled lipid transmembrane transporter activity"/>
    <property type="evidence" value="ECO:0007669"/>
    <property type="project" value="TreeGrafter"/>
</dbReference>
<evidence type="ECO:0000256" key="4">
    <source>
        <dbReference type="ARBA" id="ARBA00022840"/>
    </source>
</evidence>
<name>A0A2T4YLS6_9SPHN</name>
<evidence type="ECO:0000256" key="1">
    <source>
        <dbReference type="ARBA" id="ARBA00004651"/>
    </source>
</evidence>
<feature type="transmembrane region" description="Helical" evidence="9">
    <location>
        <begin position="339"/>
        <end position="361"/>
    </location>
</feature>
<evidence type="ECO:0000256" key="9">
    <source>
        <dbReference type="SAM" id="Phobius"/>
    </source>
</evidence>
<evidence type="ECO:0000259" key="12">
    <source>
        <dbReference type="PROSITE" id="PS50990"/>
    </source>
</evidence>